<proteinExistence type="predicted"/>
<organism evidence="1 2">
    <name type="scientific">Austropuccinia psidii MF-1</name>
    <dbReference type="NCBI Taxonomy" id="1389203"/>
    <lineage>
        <taxon>Eukaryota</taxon>
        <taxon>Fungi</taxon>
        <taxon>Dikarya</taxon>
        <taxon>Basidiomycota</taxon>
        <taxon>Pucciniomycotina</taxon>
        <taxon>Pucciniomycetes</taxon>
        <taxon>Pucciniales</taxon>
        <taxon>Sphaerophragmiaceae</taxon>
        <taxon>Austropuccinia</taxon>
    </lineage>
</organism>
<keyword evidence="2" id="KW-1185">Reference proteome</keyword>
<sequence length="136" mass="15785">MISTSVTIAERISEKQTTGYSQFEIQSGQRTVSSIDIEANTYLEMEWNKVSSTEYLWKERGTKLSSKEVMRKKQKISGGIPGKIQRNIGIRDWHIKEESQLNLERWFQFTIVLLRLNGDYHTGIDGMGHIEFLEID</sequence>
<protein>
    <submittedName>
        <fullName evidence="1">Uncharacterized protein</fullName>
    </submittedName>
</protein>
<dbReference type="AlphaFoldDB" id="A0A9Q3Q5G4"/>
<gene>
    <name evidence="1" type="ORF">O181_125679</name>
</gene>
<comment type="caution">
    <text evidence="1">The sequence shown here is derived from an EMBL/GenBank/DDBJ whole genome shotgun (WGS) entry which is preliminary data.</text>
</comment>
<name>A0A9Q3Q5G4_9BASI</name>
<dbReference type="EMBL" id="AVOT02122486">
    <property type="protein sequence ID" value="MBW0585964.1"/>
    <property type="molecule type" value="Genomic_DNA"/>
</dbReference>
<evidence type="ECO:0000313" key="2">
    <source>
        <dbReference type="Proteomes" id="UP000765509"/>
    </source>
</evidence>
<reference evidence="1" key="1">
    <citation type="submission" date="2021-03" db="EMBL/GenBank/DDBJ databases">
        <title>Draft genome sequence of rust myrtle Austropuccinia psidii MF-1, a brazilian biotype.</title>
        <authorList>
            <person name="Quecine M.C."/>
            <person name="Pachon D.M.R."/>
            <person name="Bonatelli M.L."/>
            <person name="Correr F.H."/>
            <person name="Franceschini L.M."/>
            <person name="Leite T.F."/>
            <person name="Margarido G.R.A."/>
            <person name="Almeida C.A."/>
            <person name="Ferrarezi J.A."/>
            <person name="Labate C.A."/>
        </authorList>
    </citation>
    <scope>NUCLEOTIDE SEQUENCE</scope>
    <source>
        <strain evidence="1">MF-1</strain>
    </source>
</reference>
<dbReference type="Proteomes" id="UP000765509">
    <property type="component" value="Unassembled WGS sequence"/>
</dbReference>
<accession>A0A9Q3Q5G4</accession>
<evidence type="ECO:0000313" key="1">
    <source>
        <dbReference type="EMBL" id="MBW0585964.1"/>
    </source>
</evidence>